<feature type="domain" description="RNA polymerase sigma-70 region 2" evidence="6">
    <location>
        <begin position="25"/>
        <end position="92"/>
    </location>
</feature>
<dbReference type="Proteomes" id="UP000254266">
    <property type="component" value="Unassembled WGS sequence"/>
</dbReference>
<dbReference type="GO" id="GO:0003677">
    <property type="term" value="F:DNA binding"/>
    <property type="evidence" value="ECO:0007669"/>
    <property type="project" value="UniProtKB-KW"/>
</dbReference>
<dbReference type="InterPro" id="IPR007627">
    <property type="entry name" value="RNA_pol_sigma70_r2"/>
</dbReference>
<dbReference type="PANTHER" id="PTHR43133:SF8">
    <property type="entry name" value="RNA POLYMERASE SIGMA FACTOR HI_1459-RELATED"/>
    <property type="match status" value="1"/>
</dbReference>
<dbReference type="GO" id="GO:0006352">
    <property type="term" value="P:DNA-templated transcription initiation"/>
    <property type="evidence" value="ECO:0007669"/>
    <property type="project" value="InterPro"/>
</dbReference>
<dbReference type="CDD" id="cd06171">
    <property type="entry name" value="Sigma70_r4"/>
    <property type="match status" value="1"/>
</dbReference>
<dbReference type="InterPro" id="IPR013249">
    <property type="entry name" value="RNA_pol_sigma70_r4_t2"/>
</dbReference>
<keyword evidence="9" id="KW-1185">Reference proteome</keyword>
<reference evidence="8 9" key="1">
    <citation type="journal article" date="2018" name="ISME J.">
        <title>Endosymbiont genomes yield clues of tubeworm success.</title>
        <authorList>
            <person name="Li Y."/>
            <person name="Liles M.R."/>
            <person name="Halanych K.M."/>
        </authorList>
    </citation>
    <scope>NUCLEOTIDE SEQUENCE [LARGE SCALE GENOMIC DNA]</scope>
    <source>
        <strain evidence="8">A1464</strain>
    </source>
</reference>
<evidence type="ECO:0000313" key="9">
    <source>
        <dbReference type="Proteomes" id="UP000254266"/>
    </source>
</evidence>
<evidence type="ECO:0000256" key="2">
    <source>
        <dbReference type="ARBA" id="ARBA00023015"/>
    </source>
</evidence>
<dbReference type="Gene3D" id="1.10.1740.10">
    <property type="match status" value="1"/>
</dbReference>
<name>A0A370D6Q8_9GAMM</name>
<dbReference type="EMBL" id="QFXC01000014">
    <property type="protein sequence ID" value="RDH80712.1"/>
    <property type="molecule type" value="Genomic_DNA"/>
</dbReference>
<proteinExistence type="inferred from homology"/>
<dbReference type="SUPFAM" id="SSF88659">
    <property type="entry name" value="Sigma3 and sigma4 domains of RNA polymerase sigma factors"/>
    <property type="match status" value="1"/>
</dbReference>
<keyword evidence="2" id="KW-0805">Transcription regulation</keyword>
<keyword evidence="4" id="KW-0238">DNA-binding</keyword>
<dbReference type="Pfam" id="PF04542">
    <property type="entry name" value="Sigma70_r2"/>
    <property type="match status" value="1"/>
</dbReference>
<comment type="similarity">
    <text evidence="1">Belongs to the sigma-70 factor family. ECF subfamily.</text>
</comment>
<dbReference type="InterPro" id="IPR039425">
    <property type="entry name" value="RNA_pol_sigma-70-like"/>
</dbReference>
<keyword evidence="5" id="KW-0804">Transcription</keyword>
<dbReference type="Gene3D" id="1.10.10.10">
    <property type="entry name" value="Winged helix-like DNA-binding domain superfamily/Winged helix DNA-binding domain"/>
    <property type="match status" value="1"/>
</dbReference>
<dbReference type="InterPro" id="IPR036388">
    <property type="entry name" value="WH-like_DNA-bd_sf"/>
</dbReference>
<sequence length="196" mass="23199">MRYINMSISNLWSSKQTDHERFELLVRPHVVRLYKLAYRLTGQRVDADDLIQDVMLKLYPRLTELQSIENLSPWLSRILYHQFIDQQRRVKRSPVEYTDDEDVLYSNSATGSLEPTELLESDITQKNIQNALEKLNPEQRIVLLLHDIEGYTLQEIQYIQDVSLGTLKSRLHRSRNKLRELLNKMEPFTDARRVSS</sequence>
<dbReference type="Pfam" id="PF08281">
    <property type="entry name" value="Sigma70_r4_2"/>
    <property type="match status" value="1"/>
</dbReference>
<dbReference type="SUPFAM" id="SSF88946">
    <property type="entry name" value="Sigma2 domain of RNA polymerase sigma factors"/>
    <property type="match status" value="1"/>
</dbReference>
<evidence type="ECO:0000256" key="1">
    <source>
        <dbReference type="ARBA" id="ARBA00010641"/>
    </source>
</evidence>
<evidence type="ECO:0000259" key="6">
    <source>
        <dbReference type="Pfam" id="PF04542"/>
    </source>
</evidence>
<evidence type="ECO:0000259" key="7">
    <source>
        <dbReference type="Pfam" id="PF08281"/>
    </source>
</evidence>
<keyword evidence="3" id="KW-0731">Sigma factor</keyword>
<dbReference type="InterPro" id="IPR013325">
    <property type="entry name" value="RNA_pol_sigma_r2"/>
</dbReference>
<dbReference type="InterPro" id="IPR013324">
    <property type="entry name" value="RNA_pol_sigma_r3/r4-like"/>
</dbReference>
<dbReference type="PANTHER" id="PTHR43133">
    <property type="entry name" value="RNA POLYMERASE ECF-TYPE SIGMA FACTO"/>
    <property type="match status" value="1"/>
</dbReference>
<accession>A0A370D6Q8</accession>
<dbReference type="AlphaFoldDB" id="A0A370D6Q8"/>
<dbReference type="NCBIfam" id="TIGR02937">
    <property type="entry name" value="sigma70-ECF"/>
    <property type="match status" value="1"/>
</dbReference>
<evidence type="ECO:0000256" key="4">
    <source>
        <dbReference type="ARBA" id="ARBA00023125"/>
    </source>
</evidence>
<evidence type="ECO:0000313" key="8">
    <source>
        <dbReference type="EMBL" id="RDH80712.1"/>
    </source>
</evidence>
<evidence type="ECO:0000256" key="5">
    <source>
        <dbReference type="ARBA" id="ARBA00023163"/>
    </source>
</evidence>
<evidence type="ECO:0000256" key="3">
    <source>
        <dbReference type="ARBA" id="ARBA00023082"/>
    </source>
</evidence>
<comment type="caution">
    <text evidence="8">The sequence shown here is derived from an EMBL/GenBank/DDBJ whole genome shotgun (WGS) entry which is preliminary data.</text>
</comment>
<feature type="domain" description="RNA polymerase sigma factor 70 region 4 type 2" evidence="7">
    <location>
        <begin position="127"/>
        <end position="178"/>
    </location>
</feature>
<dbReference type="InterPro" id="IPR014284">
    <property type="entry name" value="RNA_pol_sigma-70_dom"/>
</dbReference>
<protein>
    <submittedName>
        <fullName evidence="8">RNA polymerase sigma factor</fullName>
    </submittedName>
</protein>
<dbReference type="GO" id="GO:0016987">
    <property type="term" value="F:sigma factor activity"/>
    <property type="evidence" value="ECO:0007669"/>
    <property type="project" value="UniProtKB-KW"/>
</dbReference>
<gene>
    <name evidence="8" type="ORF">DIZ80_16935</name>
</gene>
<organism evidence="8 9">
    <name type="scientific">endosymbiont of Galathealinum brachiosum</name>
    <dbReference type="NCBI Taxonomy" id="2200906"/>
    <lineage>
        <taxon>Bacteria</taxon>
        <taxon>Pseudomonadati</taxon>
        <taxon>Pseudomonadota</taxon>
        <taxon>Gammaproteobacteria</taxon>
        <taxon>sulfur-oxidizing symbionts</taxon>
    </lineage>
</organism>